<feature type="compositionally biased region" description="Basic and acidic residues" evidence="1">
    <location>
        <begin position="179"/>
        <end position="199"/>
    </location>
</feature>
<gene>
    <name evidence="3" type="ORF">DOTSEDRAFT_74184</name>
</gene>
<dbReference type="AlphaFoldDB" id="N1PEJ2"/>
<proteinExistence type="predicted"/>
<name>N1PEJ2_DOTSN</name>
<organism evidence="3 4">
    <name type="scientific">Dothistroma septosporum (strain NZE10 / CBS 128990)</name>
    <name type="common">Red band needle blight fungus</name>
    <name type="synonym">Mycosphaerella pini</name>
    <dbReference type="NCBI Taxonomy" id="675120"/>
    <lineage>
        <taxon>Eukaryota</taxon>
        <taxon>Fungi</taxon>
        <taxon>Dikarya</taxon>
        <taxon>Ascomycota</taxon>
        <taxon>Pezizomycotina</taxon>
        <taxon>Dothideomycetes</taxon>
        <taxon>Dothideomycetidae</taxon>
        <taxon>Mycosphaerellales</taxon>
        <taxon>Mycosphaerellaceae</taxon>
        <taxon>Dothistroma</taxon>
    </lineage>
</organism>
<evidence type="ECO:0000256" key="1">
    <source>
        <dbReference type="SAM" id="MobiDB-lite"/>
    </source>
</evidence>
<dbReference type="Proteomes" id="UP000016933">
    <property type="component" value="Unassembled WGS sequence"/>
</dbReference>
<sequence>MVSIRALLVSLSALSSGLAMPFDLGEQDPGLKHHSEDRGNPTKQWLESLEIQLGGAFHTIRQRCIEKSVQNFKFEYNPFEASNDREIVACNRFASQAMFDVFTMKEDQLEQLFKKVNPKAENPLGHHHDARDEDDLLLSVAHDDDSMADETGGDPTTQAEDGPTTQAEDGPTTQAEDESTTRAENDLLSERSTKDDDARRKAKYQAKKECKQNTEELYDCKSLDNKLDLKMCEMHKKADFEECSIQVDQKYDHLHRRQLFPGGSAVDEEVLKDVGKAAVWFAENCATELILAKLEGRRPHYAGLKEKFMCPAIAMTFPQLSPQWPFEALTMPGPVIEEKQGVSMPV</sequence>
<feature type="compositionally biased region" description="Polar residues" evidence="1">
    <location>
        <begin position="154"/>
        <end position="174"/>
    </location>
</feature>
<keyword evidence="2" id="KW-0732">Signal</keyword>
<keyword evidence="4" id="KW-1185">Reference proteome</keyword>
<feature type="region of interest" description="Disordered" evidence="1">
    <location>
        <begin position="145"/>
        <end position="200"/>
    </location>
</feature>
<evidence type="ECO:0000256" key="2">
    <source>
        <dbReference type="SAM" id="SignalP"/>
    </source>
</evidence>
<reference evidence="4" key="1">
    <citation type="journal article" date="2012" name="PLoS Genet.">
        <title>The genomes of the fungal plant pathogens Cladosporium fulvum and Dothistroma septosporum reveal adaptation to different hosts and lifestyles but also signatures of common ancestry.</title>
        <authorList>
            <person name="de Wit P.J.G.M."/>
            <person name="van der Burgt A."/>
            <person name="Oekmen B."/>
            <person name="Stergiopoulos I."/>
            <person name="Abd-Elsalam K.A."/>
            <person name="Aerts A.L."/>
            <person name="Bahkali A.H."/>
            <person name="Beenen H.G."/>
            <person name="Chettri P."/>
            <person name="Cox M.P."/>
            <person name="Datema E."/>
            <person name="de Vries R.P."/>
            <person name="Dhillon B."/>
            <person name="Ganley A.R."/>
            <person name="Griffiths S.A."/>
            <person name="Guo Y."/>
            <person name="Hamelin R.C."/>
            <person name="Henrissat B."/>
            <person name="Kabir M.S."/>
            <person name="Jashni M.K."/>
            <person name="Kema G."/>
            <person name="Klaubauf S."/>
            <person name="Lapidus A."/>
            <person name="Levasseur A."/>
            <person name="Lindquist E."/>
            <person name="Mehrabi R."/>
            <person name="Ohm R.A."/>
            <person name="Owen T.J."/>
            <person name="Salamov A."/>
            <person name="Schwelm A."/>
            <person name="Schijlen E."/>
            <person name="Sun H."/>
            <person name="van den Burg H.A."/>
            <person name="van Ham R.C.H.J."/>
            <person name="Zhang S."/>
            <person name="Goodwin S.B."/>
            <person name="Grigoriev I.V."/>
            <person name="Collemare J."/>
            <person name="Bradshaw R.E."/>
        </authorList>
    </citation>
    <scope>NUCLEOTIDE SEQUENCE [LARGE SCALE GENOMIC DNA]</scope>
    <source>
        <strain evidence="4">NZE10 / CBS 128990</strain>
    </source>
</reference>
<feature type="signal peptide" evidence="2">
    <location>
        <begin position="1"/>
        <end position="19"/>
    </location>
</feature>
<evidence type="ECO:0000313" key="3">
    <source>
        <dbReference type="EMBL" id="EME40534.1"/>
    </source>
</evidence>
<feature type="chain" id="PRO_5004109766" evidence="2">
    <location>
        <begin position="20"/>
        <end position="346"/>
    </location>
</feature>
<protein>
    <submittedName>
        <fullName evidence="3">Uncharacterized protein</fullName>
    </submittedName>
</protein>
<evidence type="ECO:0000313" key="4">
    <source>
        <dbReference type="Proteomes" id="UP000016933"/>
    </source>
</evidence>
<dbReference type="EMBL" id="KB446543">
    <property type="protein sequence ID" value="EME40534.1"/>
    <property type="molecule type" value="Genomic_DNA"/>
</dbReference>
<accession>N1PEJ2</accession>
<reference evidence="3 4" key="2">
    <citation type="journal article" date="2012" name="PLoS Pathog.">
        <title>Diverse lifestyles and strategies of plant pathogenesis encoded in the genomes of eighteen Dothideomycetes fungi.</title>
        <authorList>
            <person name="Ohm R.A."/>
            <person name="Feau N."/>
            <person name="Henrissat B."/>
            <person name="Schoch C.L."/>
            <person name="Horwitz B.A."/>
            <person name="Barry K.W."/>
            <person name="Condon B.J."/>
            <person name="Copeland A.C."/>
            <person name="Dhillon B."/>
            <person name="Glaser F."/>
            <person name="Hesse C.N."/>
            <person name="Kosti I."/>
            <person name="LaButti K."/>
            <person name="Lindquist E.A."/>
            <person name="Lucas S."/>
            <person name="Salamov A.A."/>
            <person name="Bradshaw R.E."/>
            <person name="Ciuffetti L."/>
            <person name="Hamelin R.C."/>
            <person name="Kema G.H.J."/>
            <person name="Lawrence C."/>
            <person name="Scott J.A."/>
            <person name="Spatafora J.W."/>
            <person name="Turgeon B.G."/>
            <person name="de Wit P.J.G.M."/>
            <person name="Zhong S."/>
            <person name="Goodwin S.B."/>
            <person name="Grigoriev I.V."/>
        </authorList>
    </citation>
    <scope>NUCLEOTIDE SEQUENCE [LARGE SCALE GENOMIC DNA]</scope>
    <source>
        <strain evidence="4">NZE10 / CBS 128990</strain>
    </source>
</reference>
<dbReference type="HOGENOM" id="CLU_801738_0_0_1"/>